<sequence length="89" mass="9127">MYSSSSTSGASVPAPARKSFTLSTAGALFAQTSSSKPAAQAIARSGSIPDCIVVVSFCTSLDSYIRSDIPVATAGSLRPPDALMLCRLR</sequence>
<protein>
    <submittedName>
        <fullName evidence="1">Uncharacterized protein</fullName>
    </submittedName>
</protein>
<dbReference type="AlphaFoldDB" id="A0A0A9F0F8"/>
<accession>A0A0A9F0F8</accession>
<reference evidence="1" key="1">
    <citation type="submission" date="2014-09" db="EMBL/GenBank/DDBJ databases">
        <authorList>
            <person name="Magalhaes I.L.F."/>
            <person name="Oliveira U."/>
            <person name="Santos F.R."/>
            <person name="Vidigal T.H.D.A."/>
            <person name="Brescovit A.D."/>
            <person name="Santos A.J."/>
        </authorList>
    </citation>
    <scope>NUCLEOTIDE SEQUENCE</scope>
    <source>
        <tissue evidence="1">Shoot tissue taken approximately 20 cm above the soil surface</tissue>
    </source>
</reference>
<reference evidence="1" key="2">
    <citation type="journal article" date="2015" name="Data Brief">
        <title>Shoot transcriptome of the giant reed, Arundo donax.</title>
        <authorList>
            <person name="Barrero R.A."/>
            <person name="Guerrero F.D."/>
            <person name="Moolhuijzen P."/>
            <person name="Goolsby J.A."/>
            <person name="Tidwell J."/>
            <person name="Bellgard S.E."/>
            <person name="Bellgard M.I."/>
        </authorList>
    </citation>
    <scope>NUCLEOTIDE SEQUENCE</scope>
    <source>
        <tissue evidence="1">Shoot tissue taken approximately 20 cm above the soil surface</tissue>
    </source>
</reference>
<organism evidence="1">
    <name type="scientific">Arundo donax</name>
    <name type="common">Giant reed</name>
    <name type="synonym">Donax arundinaceus</name>
    <dbReference type="NCBI Taxonomy" id="35708"/>
    <lineage>
        <taxon>Eukaryota</taxon>
        <taxon>Viridiplantae</taxon>
        <taxon>Streptophyta</taxon>
        <taxon>Embryophyta</taxon>
        <taxon>Tracheophyta</taxon>
        <taxon>Spermatophyta</taxon>
        <taxon>Magnoliopsida</taxon>
        <taxon>Liliopsida</taxon>
        <taxon>Poales</taxon>
        <taxon>Poaceae</taxon>
        <taxon>PACMAD clade</taxon>
        <taxon>Arundinoideae</taxon>
        <taxon>Arundineae</taxon>
        <taxon>Arundo</taxon>
    </lineage>
</organism>
<evidence type="ECO:0000313" key="1">
    <source>
        <dbReference type="EMBL" id="JAE01783.1"/>
    </source>
</evidence>
<proteinExistence type="predicted"/>
<dbReference type="EMBL" id="GBRH01196113">
    <property type="protein sequence ID" value="JAE01783.1"/>
    <property type="molecule type" value="Transcribed_RNA"/>
</dbReference>
<name>A0A0A9F0F8_ARUDO</name>